<keyword evidence="2" id="KW-1185">Reference proteome</keyword>
<reference evidence="1 2" key="1">
    <citation type="submission" date="2020-03" db="EMBL/GenBank/DDBJ databases">
        <title>Genomic Encyclopedia of Type Strains, Phase IV (KMG-V): Genome sequencing to study the core and pangenomes of soil and plant-associated prokaryotes.</title>
        <authorList>
            <person name="Whitman W."/>
        </authorList>
    </citation>
    <scope>NUCLEOTIDE SEQUENCE [LARGE SCALE GENOMIC DNA]</scope>
    <source>
        <strain evidence="1 2">1B</strain>
    </source>
</reference>
<sequence length="73" mass="8657">MRKVAMRKVAMRKFNPYLDTLLLGAARFIIIGVQKPRIKRLKQMPEVWQFEVKPAPGLTKQGRKKYERLLKVF</sequence>
<organism evidence="1 2">
    <name type="scientific">Hymenobacter artigasi</name>
    <dbReference type="NCBI Taxonomy" id="2719616"/>
    <lineage>
        <taxon>Bacteria</taxon>
        <taxon>Pseudomonadati</taxon>
        <taxon>Bacteroidota</taxon>
        <taxon>Cytophagia</taxon>
        <taxon>Cytophagales</taxon>
        <taxon>Hymenobacteraceae</taxon>
        <taxon>Hymenobacter</taxon>
    </lineage>
</organism>
<evidence type="ECO:0000313" key="1">
    <source>
        <dbReference type="EMBL" id="NKI89266.1"/>
    </source>
</evidence>
<accession>A0ABX1HG93</accession>
<dbReference type="RefSeq" id="WP_210427996.1">
    <property type="nucleotide sequence ID" value="NZ_JAAVTK010000004.1"/>
</dbReference>
<evidence type="ECO:0000313" key="2">
    <source>
        <dbReference type="Proteomes" id="UP000717634"/>
    </source>
</evidence>
<comment type="caution">
    <text evidence="1">The sequence shown here is derived from an EMBL/GenBank/DDBJ whole genome shotgun (WGS) entry which is preliminary data.</text>
</comment>
<dbReference type="EMBL" id="JAAVTK010000004">
    <property type="protein sequence ID" value="NKI89266.1"/>
    <property type="molecule type" value="Genomic_DNA"/>
</dbReference>
<proteinExistence type="predicted"/>
<protein>
    <submittedName>
        <fullName evidence="1">Uncharacterized protein</fullName>
    </submittedName>
</protein>
<name>A0ABX1HG93_9BACT</name>
<gene>
    <name evidence="1" type="ORF">HBN54_001861</name>
</gene>
<dbReference type="Proteomes" id="UP000717634">
    <property type="component" value="Unassembled WGS sequence"/>
</dbReference>